<dbReference type="InterPro" id="IPR003439">
    <property type="entry name" value="ABC_transporter-like_ATP-bd"/>
</dbReference>
<dbReference type="SUPFAM" id="SSF90123">
    <property type="entry name" value="ABC transporter transmembrane region"/>
    <property type="match status" value="2"/>
</dbReference>
<keyword evidence="2" id="KW-0813">Transport</keyword>
<dbReference type="PROSITE" id="PS50929">
    <property type="entry name" value="ABC_TM1F"/>
    <property type="match status" value="2"/>
</dbReference>
<dbReference type="OrthoDB" id="6500128at2759"/>
<evidence type="ECO:0000259" key="12">
    <source>
        <dbReference type="PROSITE" id="PS50929"/>
    </source>
</evidence>
<dbReference type="PROSITE" id="PS00211">
    <property type="entry name" value="ABC_TRANSPORTER_1"/>
    <property type="match status" value="1"/>
</dbReference>
<gene>
    <name evidence="13" type="ORF">LPJ61_000812</name>
</gene>
<evidence type="ECO:0000256" key="8">
    <source>
        <dbReference type="ARBA" id="ARBA00023136"/>
    </source>
</evidence>
<dbReference type="CDD" id="cd03250">
    <property type="entry name" value="ABCC_MRP_domain1"/>
    <property type="match status" value="1"/>
</dbReference>
<feature type="transmembrane region" description="Helical" evidence="10">
    <location>
        <begin position="344"/>
        <end position="364"/>
    </location>
</feature>
<evidence type="ECO:0000256" key="6">
    <source>
        <dbReference type="ARBA" id="ARBA00022840"/>
    </source>
</evidence>
<dbReference type="InterPro" id="IPR011527">
    <property type="entry name" value="ABC1_TM_dom"/>
</dbReference>
<dbReference type="PANTHER" id="PTHR24223">
    <property type="entry name" value="ATP-BINDING CASSETTE SUB-FAMILY C"/>
    <property type="match status" value="1"/>
</dbReference>
<feature type="transmembrane region" description="Helical" evidence="10">
    <location>
        <begin position="454"/>
        <end position="479"/>
    </location>
</feature>
<dbReference type="GO" id="GO:0005524">
    <property type="term" value="F:ATP binding"/>
    <property type="evidence" value="ECO:0007669"/>
    <property type="project" value="UniProtKB-KW"/>
</dbReference>
<dbReference type="Pfam" id="PF00664">
    <property type="entry name" value="ABC_membrane"/>
    <property type="match status" value="2"/>
</dbReference>
<evidence type="ECO:0000256" key="10">
    <source>
        <dbReference type="SAM" id="Phobius"/>
    </source>
</evidence>
<keyword evidence="6" id="KW-0067">ATP-binding</keyword>
<dbReference type="EMBL" id="JANBOI010000049">
    <property type="protein sequence ID" value="KAJ1734938.1"/>
    <property type="molecule type" value="Genomic_DNA"/>
</dbReference>
<feature type="transmembrane region" description="Helical" evidence="10">
    <location>
        <begin position="1171"/>
        <end position="1190"/>
    </location>
</feature>
<dbReference type="GO" id="GO:0000329">
    <property type="term" value="C:fungal-type vacuole membrane"/>
    <property type="evidence" value="ECO:0007669"/>
    <property type="project" value="TreeGrafter"/>
</dbReference>
<comment type="caution">
    <text evidence="13">The sequence shown here is derived from an EMBL/GenBank/DDBJ whole genome shotgun (WGS) entry which is preliminary data.</text>
</comment>
<keyword evidence="7 10" id="KW-1133">Transmembrane helix</keyword>
<evidence type="ECO:0000256" key="3">
    <source>
        <dbReference type="ARBA" id="ARBA00022692"/>
    </source>
</evidence>
<dbReference type="SUPFAM" id="SSF52540">
    <property type="entry name" value="P-loop containing nucleoside triphosphate hydrolases"/>
    <property type="match status" value="2"/>
</dbReference>
<feature type="region of interest" description="Disordered" evidence="9">
    <location>
        <begin position="857"/>
        <end position="904"/>
    </location>
</feature>
<dbReference type="GO" id="GO:0016887">
    <property type="term" value="F:ATP hydrolysis activity"/>
    <property type="evidence" value="ECO:0007669"/>
    <property type="project" value="InterPro"/>
</dbReference>
<dbReference type="Proteomes" id="UP001143981">
    <property type="component" value="Unassembled WGS sequence"/>
</dbReference>
<dbReference type="FunFam" id="3.40.50.300:FF:000565">
    <property type="entry name" value="ABC bile acid transporter"/>
    <property type="match status" value="1"/>
</dbReference>
<proteinExistence type="predicted"/>
<feature type="region of interest" description="Disordered" evidence="9">
    <location>
        <begin position="288"/>
        <end position="320"/>
    </location>
</feature>
<feature type="domain" description="ABC transporter" evidence="11">
    <location>
        <begin position="599"/>
        <end position="853"/>
    </location>
</feature>
<evidence type="ECO:0000256" key="7">
    <source>
        <dbReference type="ARBA" id="ARBA00022989"/>
    </source>
</evidence>
<keyword evidence="5" id="KW-0547">Nucleotide-binding</keyword>
<feature type="transmembrane region" description="Helical" evidence="10">
    <location>
        <begin position="947"/>
        <end position="973"/>
    </location>
</feature>
<dbReference type="Pfam" id="PF00005">
    <property type="entry name" value="ABC_tran"/>
    <property type="match status" value="2"/>
</dbReference>
<name>A0A9W8CXV5_9FUNG</name>
<organism evidence="13 14">
    <name type="scientific">Coemansia biformis</name>
    <dbReference type="NCBI Taxonomy" id="1286918"/>
    <lineage>
        <taxon>Eukaryota</taxon>
        <taxon>Fungi</taxon>
        <taxon>Fungi incertae sedis</taxon>
        <taxon>Zoopagomycota</taxon>
        <taxon>Kickxellomycotina</taxon>
        <taxon>Kickxellomycetes</taxon>
        <taxon>Kickxellales</taxon>
        <taxon>Kickxellaceae</taxon>
        <taxon>Coemansia</taxon>
    </lineage>
</organism>
<dbReference type="InterPro" id="IPR036640">
    <property type="entry name" value="ABC1_TM_sf"/>
</dbReference>
<evidence type="ECO:0000256" key="5">
    <source>
        <dbReference type="ARBA" id="ARBA00022741"/>
    </source>
</evidence>
<feature type="transmembrane region" description="Helical" evidence="10">
    <location>
        <begin position="238"/>
        <end position="262"/>
    </location>
</feature>
<dbReference type="InterPro" id="IPR017871">
    <property type="entry name" value="ABC_transporter-like_CS"/>
</dbReference>
<feature type="domain" description="ABC transporter" evidence="11">
    <location>
        <begin position="1313"/>
        <end position="1573"/>
    </location>
</feature>
<sequence length="1591" mass="172466">MARCGLFPRALPLVAAVQLATGLCEMYAAFFAPGTAAVPIVGRHASARSNFLTTATALSAVLLLLHTTVQLRATFRRPDRDGDGDDADRATQYAASAVDDRDTDGECGATPLARRSDQCAAQLVDTPEPAASWASRAVFAWPNHMMQRGARQQLNVGDLYRLDQTDQPTVGWERYQHHRKAGRSLFRAVVLTFMPELVLQAVYSMMSNLMGFAGPFFLQRIIRAIENTSDPDSNARGAYLDAFCLLVFAVGQSLLSGQGLWVGRHISVRLNGLMVAELSGKTLRRRGKGTWMKDDDASSASDADISDGKADGDGDDEPATEAAVSGKIMNLLTADFQRVTEVSAYLDGLYSLPLVLIIAIWYMYQLLGVSALLGLLLSIAYVPLSKAMFQYLARLEDRLNAISDERVAAITEVLQGIKAVKLFGWESRFIEKIGERRERQLACLWRMLQSWVHIGMVASLSPMLVLFAIFGLHVVVFGNRLTAEVAFTSLSVFQMIRDVIQHLPGFLTWAIGGYVSLNRIGSFLDQPEVQPLEERVQTAAAADTDAAATALGFVDADLEWESASGPSESPTAVGTPDAAASPATEQTPLLLQLPQPGGVKASPGPSRASLDGDGRMPFALRGLNLQFPLGELSVIAGPTGAGKSSLLAALIGEMTLTRGRVLLPTAPAGGHGALYRDVVRLASEGLAICDIAYVAQETWLRNATIRDNILFGERYDAKRYEEVLRMCALKPDLRILTAGDQTEIGERGITLSGGQTQRVALARAVYSSRRILLIDDCLSAVDAHTGKHILHTCLASSSTLMAGRTRVLVTHHVTMCLPHCQFVVLLRDGEIALAGAPAQLQGTSAFSDVLAELESDGTGVHSNGSTSKGKVGDGAVAGAAGEDPAGSDAEPSRAVGDSTSEDDYNAERLRKVSEQRGADQLDDVPVLQGTLVEEEERETGHVKFSVWLVYLAASGGRWFWCAAISMLVVAQAMTVMQDYWMRLWVSSVDGSGSQALAAAPAYGMLYGLAYLPLPQLQGQKEQQEQQARQHYSAMYWLGIYMAVSVAAIGCDAVKLLYIYKAAVRASRRLHERLLQAVVHATPRFFDTTPLGRIINRFSRDMQTVDEATMETLADCVCDALAVCSVVAIIAAATPAFLVVAAAIALVYAGIARYYLNTSRELKRLESNSMSPLLSLFGELILGVSTIRAFGAKHYYIREALDRIDAHNRAYYMVWATTRWLAVRIEAAGACVSFSCALFLLANTHRIDSGLAGFVLTYALSFSWRMLWLVRNYSTNEFNMNAVERIDQYLRVDQEAPLHTATAPPSTWPATGALAVENLVIEYVPGAPVLRELSLDVQPGEKIGVVGRTGAGKSTLSLALLRFVEATRGRILLDGVDIASVGLEDLRRRVTIIPQDPVLFNGTIRFNLDPLGEYPDELVWDALRRTHLVRERGESQATSAAVSVADGGDSCGDSADRMSGVFSSLDAEIKENGQNLSLGQRQLVALARALVRRSQLIIMDEATASVDFDTDARIQRTIRGPEFAASTLICIAHRLRTIIDYDRVLVLDRGAVAEFDTPARLLGREGGLFRGMCEESGEYSFLAAAAAAGRDQ</sequence>
<dbReference type="CDD" id="cd18596">
    <property type="entry name" value="ABC_6TM_VMR1_D1_like"/>
    <property type="match status" value="1"/>
</dbReference>
<evidence type="ECO:0000313" key="13">
    <source>
        <dbReference type="EMBL" id="KAJ1734938.1"/>
    </source>
</evidence>
<feature type="transmembrane region" description="Helical" evidence="10">
    <location>
        <begin position="1119"/>
        <end position="1150"/>
    </location>
</feature>
<dbReference type="SMART" id="SM00382">
    <property type="entry name" value="AAA"/>
    <property type="match status" value="2"/>
</dbReference>
<feature type="transmembrane region" description="Helical" evidence="10">
    <location>
        <begin position="1248"/>
        <end position="1269"/>
    </location>
</feature>
<dbReference type="CDD" id="cd03244">
    <property type="entry name" value="ABCC_MRP_domain2"/>
    <property type="match status" value="1"/>
</dbReference>
<dbReference type="CDD" id="cd18604">
    <property type="entry name" value="ABC_6TM_VMR1_D2_like"/>
    <property type="match status" value="1"/>
</dbReference>
<feature type="transmembrane region" description="Helical" evidence="10">
    <location>
        <begin position="52"/>
        <end position="71"/>
    </location>
</feature>
<feature type="transmembrane region" description="Helical" evidence="10">
    <location>
        <begin position="370"/>
        <end position="389"/>
    </location>
</feature>
<evidence type="ECO:0000313" key="14">
    <source>
        <dbReference type="Proteomes" id="UP001143981"/>
    </source>
</evidence>
<evidence type="ECO:0000256" key="1">
    <source>
        <dbReference type="ARBA" id="ARBA00004141"/>
    </source>
</evidence>
<keyword evidence="8 10" id="KW-0472">Membrane</keyword>
<feature type="compositionally biased region" description="Low complexity" evidence="9">
    <location>
        <begin position="873"/>
        <end position="886"/>
    </location>
</feature>
<feature type="transmembrane region" description="Helical" evidence="10">
    <location>
        <begin position="1220"/>
        <end position="1241"/>
    </location>
</feature>
<feature type="region of interest" description="Disordered" evidence="9">
    <location>
        <begin position="561"/>
        <end position="583"/>
    </location>
</feature>
<evidence type="ECO:0000256" key="2">
    <source>
        <dbReference type="ARBA" id="ARBA00022448"/>
    </source>
</evidence>
<dbReference type="Gene3D" id="3.40.50.300">
    <property type="entry name" value="P-loop containing nucleotide triphosphate hydrolases"/>
    <property type="match status" value="2"/>
</dbReference>
<keyword evidence="3 10" id="KW-0812">Transmembrane</keyword>
<evidence type="ECO:0008006" key="15">
    <source>
        <dbReference type="Google" id="ProtNLM"/>
    </source>
</evidence>
<dbReference type="InterPro" id="IPR027417">
    <property type="entry name" value="P-loop_NTPase"/>
</dbReference>
<dbReference type="InterPro" id="IPR050173">
    <property type="entry name" value="ABC_transporter_C-like"/>
</dbReference>
<dbReference type="PANTHER" id="PTHR24223:SF353">
    <property type="entry name" value="ABC TRANSPORTER ATP-BINDING PROTEIN_PERMEASE VMR1-RELATED"/>
    <property type="match status" value="1"/>
</dbReference>
<evidence type="ECO:0000256" key="4">
    <source>
        <dbReference type="ARBA" id="ARBA00022737"/>
    </source>
</evidence>
<evidence type="ECO:0000259" key="11">
    <source>
        <dbReference type="PROSITE" id="PS50893"/>
    </source>
</evidence>
<dbReference type="InterPro" id="IPR003593">
    <property type="entry name" value="AAA+_ATPase"/>
</dbReference>
<protein>
    <recommendedName>
        <fullName evidence="15">P-loop containing nucleoside triphosphate hydrolase protein</fullName>
    </recommendedName>
</protein>
<dbReference type="Gene3D" id="1.20.1560.10">
    <property type="entry name" value="ABC transporter type 1, transmembrane domain"/>
    <property type="match status" value="2"/>
</dbReference>
<feature type="domain" description="ABC transmembrane type-1" evidence="12">
    <location>
        <begin position="962"/>
        <end position="1274"/>
    </location>
</feature>
<feature type="transmembrane region" description="Helical" evidence="10">
    <location>
        <begin position="1034"/>
        <end position="1059"/>
    </location>
</feature>
<reference evidence="13" key="1">
    <citation type="submission" date="2022-07" db="EMBL/GenBank/DDBJ databases">
        <title>Phylogenomic reconstructions and comparative analyses of Kickxellomycotina fungi.</title>
        <authorList>
            <person name="Reynolds N.K."/>
            <person name="Stajich J.E."/>
            <person name="Barry K."/>
            <person name="Grigoriev I.V."/>
            <person name="Crous P."/>
            <person name="Smith M.E."/>
        </authorList>
    </citation>
    <scope>NUCLEOTIDE SEQUENCE</scope>
    <source>
        <strain evidence="13">BCRC 34381</strain>
    </source>
</reference>
<keyword evidence="14" id="KW-1185">Reference proteome</keyword>
<feature type="region of interest" description="Disordered" evidence="9">
    <location>
        <begin position="593"/>
        <end position="612"/>
    </location>
</feature>
<comment type="subcellular location">
    <subcellularLocation>
        <location evidence="1">Membrane</location>
        <topology evidence="1">Multi-pass membrane protein</topology>
    </subcellularLocation>
</comment>
<dbReference type="PROSITE" id="PS50893">
    <property type="entry name" value="ABC_TRANSPORTER_2"/>
    <property type="match status" value="2"/>
</dbReference>
<keyword evidence="4" id="KW-0677">Repeat</keyword>
<feature type="domain" description="ABC transmembrane type-1" evidence="12">
    <location>
        <begin position="201"/>
        <end position="508"/>
    </location>
</feature>
<feature type="transmembrane region" description="Helical" evidence="10">
    <location>
        <begin position="184"/>
        <end position="203"/>
    </location>
</feature>
<accession>A0A9W8CXV5</accession>
<evidence type="ECO:0000256" key="9">
    <source>
        <dbReference type="SAM" id="MobiDB-lite"/>
    </source>
</evidence>
<dbReference type="GO" id="GO:0140359">
    <property type="term" value="F:ABC-type transporter activity"/>
    <property type="evidence" value="ECO:0007669"/>
    <property type="project" value="InterPro"/>
</dbReference>